<gene>
    <name evidence="5" type="ORF">DGYR_LOCUS5302</name>
</gene>
<comment type="caution">
    <text evidence="5">The sequence shown here is derived from an EMBL/GenBank/DDBJ whole genome shotgun (WGS) entry which is preliminary data.</text>
</comment>
<protein>
    <submittedName>
        <fullName evidence="5">DgyrCDS5560</fullName>
    </submittedName>
</protein>
<dbReference type="EMBL" id="CAJFCJ010000006">
    <property type="protein sequence ID" value="CAD5116702.1"/>
    <property type="molecule type" value="Genomic_DNA"/>
</dbReference>
<evidence type="ECO:0000259" key="4">
    <source>
        <dbReference type="Pfam" id="PF15665"/>
    </source>
</evidence>
<keyword evidence="6" id="KW-1185">Reference proteome</keyword>
<name>A0A7I8VQ25_9ANNE</name>
<evidence type="ECO:0000313" key="5">
    <source>
        <dbReference type="EMBL" id="CAD5116702.1"/>
    </source>
</evidence>
<dbReference type="InterPro" id="IPR039478">
    <property type="entry name" value="FAM184A/B_N"/>
</dbReference>
<evidence type="ECO:0000256" key="1">
    <source>
        <dbReference type="ARBA" id="ARBA00023054"/>
    </source>
</evidence>
<organism evidence="5 6">
    <name type="scientific">Dimorphilus gyrociliatus</name>
    <dbReference type="NCBI Taxonomy" id="2664684"/>
    <lineage>
        <taxon>Eukaryota</taxon>
        <taxon>Metazoa</taxon>
        <taxon>Spiralia</taxon>
        <taxon>Lophotrochozoa</taxon>
        <taxon>Annelida</taxon>
        <taxon>Polychaeta</taxon>
        <taxon>Polychaeta incertae sedis</taxon>
        <taxon>Dinophilidae</taxon>
        <taxon>Dimorphilus</taxon>
    </lineage>
</organism>
<feature type="coiled-coil region" evidence="2">
    <location>
        <begin position="151"/>
        <end position="311"/>
    </location>
</feature>
<dbReference type="Pfam" id="PF15665">
    <property type="entry name" value="FAM184"/>
    <property type="match status" value="1"/>
</dbReference>
<evidence type="ECO:0000256" key="2">
    <source>
        <dbReference type="SAM" id="Coils"/>
    </source>
</evidence>
<dbReference type="OrthoDB" id="75801at2759"/>
<dbReference type="PANTHER" id="PTHR18870">
    <property type="entry name" value="PROTEIN TAG-278-RELATED"/>
    <property type="match status" value="1"/>
</dbReference>
<sequence>MAAGVSGLSFNLPKTATFGKMSTDVSQDLHLKMSKKIAQLTKVIYALNTKNDEHEAIITALKEQHEDEIQKFLAETKSKVESYRNRIEEDTNQKKLIEALEQKIREHELEKVNAKEAFEKYRESMEGRAIEMKTVHSEKMLTLSTDVLTVKKEFESNLNKLMEAKRALEEEKQKEIEEIKRHYDEKTEELRTGLSLVDNDKEKYEKELLELKDVCKKLELENSERNQQYLKEISNMKKDYEKEIADLKSANSTFTEDKIKSLQEDYDKLLKVHENMNTDNLDRIKELLEKLNMAEEEARSHKESLKKLQNSLTDKANSSASLTEQLSSIQKELSATISINKQLEGEIKAINDRCDKQSSELKDKSEGGKVQVESQLKEKIGELSKLKDKLKWLEDERKSIEKKGQSQMTEQSRQLKSLEKSLENLSTEKRTLQEKYDRDMAALKQKIDEKENTITKKWKTKIDENEAKHITELEEHRRLAEESYAKLKNDLENRLKSEKGSLSDHNSQLEKDMEKLKEDFQKKLQNSQREILRLENVLKEREENLGGAATNLESLHKKCSSLEEELEESREQLRNLTTQYSCTKTELENLKRTHERSIKEFEEKSKNDLNKLSTDLDEKWMIRLRSEKEKLRIEMQKNSEEDKKAALEELKRLKDNESAKNQLNFDKRLSEMNEEILRLKSSLSSTSEETEREIYRIKAEAEEETHKLRKEMLELAEEYQGKIEKMIKLHADEMKLLEEKSLAHLNDIKIELNKKHQEDMEAQLVAHKSTVDILKENFEKVKEKCLEELREKNLDRITKLRSELEAVHSQDMDEKERKHEQQLMAARLELDRALEISRQKEAEFSIKIGELESDGNSKVQLIRELEREVDRLQRGINDMATELEQKGQEILRIRSEMMQSSKAREDQLNKRFEQVLQDLRKEQKNEIDTMLEDFNKAQNILTEKIESLTILLEEAEERYENRESKDEDIQEIARLKQAVTDREEAMKKLIDDRKYYQLELANREKNFNKVFSNAPNVGVLNPLVKKNNSGKGDGSRRGPKLDPIPHSTMLHSDNLSRKVPLPPPLNRP</sequence>
<dbReference type="AlphaFoldDB" id="A0A7I8VQ25"/>
<dbReference type="Proteomes" id="UP000549394">
    <property type="component" value="Unassembled WGS sequence"/>
</dbReference>
<evidence type="ECO:0000313" key="6">
    <source>
        <dbReference type="Proteomes" id="UP000549394"/>
    </source>
</evidence>
<keyword evidence="1 2" id="KW-0175">Coiled coil</keyword>
<dbReference type="PANTHER" id="PTHR18870:SF9">
    <property type="entry name" value="PROTEIN TAG-278-RELATED"/>
    <property type="match status" value="1"/>
</dbReference>
<reference evidence="5 6" key="1">
    <citation type="submission" date="2020-08" db="EMBL/GenBank/DDBJ databases">
        <authorList>
            <person name="Hejnol A."/>
        </authorList>
    </citation>
    <scope>NUCLEOTIDE SEQUENCE [LARGE SCALE GENOMIC DNA]</scope>
</reference>
<feature type="coiled-coil region" evidence="2">
    <location>
        <begin position="340"/>
        <end position="718"/>
    </location>
</feature>
<feature type="coiled-coil region" evidence="2">
    <location>
        <begin position="862"/>
        <end position="992"/>
    </location>
</feature>
<feature type="coiled-coil region" evidence="2">
    <location>
        <begin position="51"/>
        <end position="124"/>
    </location>
</feature>
<feature type="domain" description="Protein FAM184A/B N-terminal" evidence="4">
    <location>
        <begin position="43"/>
        <end position="222"/>
    </location>
</feature>
<evidence type="ECO:0000256" key="3">
    <source>
        <dbReference type="SAM" id="MobiDB-lite"/>
    </source>
</evidence>
<feature type="region of interest" description="Disordered" evidence="3">
    <location>
        <begin position="1022"/>
        <end position="1068"/>
    </location>
</feature>
<proteinExistence type="predicted"/>
<accession>A0A7I8VQ25</accession>
<feature type="coiled-coil region" evidence="2">
    <location>
        <begin position="757"/>
        <end position="795"/>
    </location>
</feature>